<evidence type="ECO:0000313" key="10">
    <source>
        <dbReference type="Proteomes" id="UP001318860"/>
    </source>
</evidence>
<comment type="caution">
    <text evidence="9">The sequence shown here is derived from an EMBL/GenBank/DDBJ whole genome shotgun (WGS) entry which is preliminary data.</text>
</comment>
<accession>A0ABR0UNA0</accession>
<dbReference type="SUPFAM" id="SSF64356">
    <property type="entry name" value="SNARE-like"/>
    <property type="match status" value="1"/>
</dbReference>
<organism evidence="9 10">
    <name type="scientific">Rehmannia glutinosa</name>
    <name type="common">Chinese foxglove</name>
    <dbReference type="NCBI Taxonomy" id="99300"/>
    <lineage>
        <taxon>Eukaryota</taxon>
        <taxon>Viridiplantae</taxon>
        <taxon>Streptophyta</taxon>
        <taxon>Embryophyta</taxon>
        <taxon>Tracheophyta</taxon>
        <taxon>Spermatophyta</taxon>
        <taxon>Magnoliopsida</taxon>
        <taxon>eudicotyledons</taxon>
        <taxon>Gunneridae</taxon>
        <taxon>Pentapetalae</taxon>
        <taxon>asterids</taxon>
        <taxon>lamiids</taxon>
        <taxon>Lamiales</taxon>
        <taxon>Orobanchaceae</taxon>
        <taxon>Rehmannieae</taxon>
        <taxon>Rehmannia</taxon>
    </lineage>
</organism>
<keyword evidence="3" id="KW-0489">Methyltransferase</keyword>
<feature type="signal peptide" evidence="7">
    <location>
        <begin position="1"/>
        <end position="22"/>
    </location>
</feature>
<dbReference type="SUPFAM" id="SSF53335">
    <property type="entry name" value="S-adenosyl-L-methionine-dependent methyltransferases"/>
    <property type="match status" value="1"/>
</dbReference>
<protein>
    <recommendedName>
        <fullName evidence="8">AP complex mu/sigma subunit domain-containing protein</fullName>
    </recommendedName>
</protein>
<dbReference type="EMBL" id="JABTTQ020002415">
    <property type="protein sequence ID" value="KAK6124148.1"/>
    <property type="molecule type" value="Genomic_DNA"/>
</dbReference>
<feature type="domain" description="AP complex mu/sigma subunit" evidence="8">
    <location>
        <begin position="364"/>
        <end position="487"/>
    </location>
</feature>
<evidence type="ECO:0000259" key="8">
    <source>
        <dbReference type="Pfam" id="PF01217"/>
    </source>
</evidence>
<dbReference type="Gene3D" id="3.30.450.60">
    <property type="match status" value="1"/>
</dbReference>
<keyword evidence="7" id="KW-0732">Signal</keyword>
<comment type="subcellular location">
    <subcellularLocation>
        <location evidence="6">Endomembrane system</location>
        <topology evidence="6">Single-pass membrane protein</topology>
    </subcellularLocation>
    <subcellularLocation>
        <location evidence="1">Membrane</location>
        <topology evidence="1">Single-pass type II membrane protein</topology>
    </subcellularLocation>
</comment>
<dbReference type="InterPro" id="IPR029063">
    <property type="entry name" value="SAM-dependent_MTases_sf"/>
</dbReference>
<dbReference type="InterPro" id="IPR022775">
    <property type="entry name" value="AP_mu_sigma_su"/>
</dbReference>
<keyword evidence="4" id="KW-0735">Signal-anchor</keyword>
<comment type="similarity">
    <text evidence="2">Belongs to the methyltransferase superfamily.</text>
</comment>
<dbReference type="PANTHER" id="PTHR44067:SF5">
    <property type="entry name" value="EXPRESSED PROTEIN"/>
    <property type="match status" value="1"/>
</dbReference>
<dbReference type="Pfam" id="PF01217">
    <property type="entry name" value="Clat_adaptor_s"/>
    <property type="match status" value="1"/>
</dbReference>
<evidence type="ECO:0000256" key="6">
    <source>
        <dbReference type="ARBA" id="ARBA00037847"/>
    </source>
</evidence>
<dbReference type="InterPro" id="IPR011012">
    <property type="entry name" value="Longin-like_dom_sf"/>
</dbReference>
<evidence type="ECO:0000256" key="2">
    <source>
        <dbReference type="ARBA" id="ARBA00008361"/>
    </source>
</evidence>
<keyword evidence="5" id="KW-0325">Glycoprotein</keyword>
<keyword evidence="10" id="KW-1185">Reference proteome</keyword>
<dbReference type="CDD" id="cd14829">
    <property type="entry name" value="Zeta-COP"/>
    <property type="match status" value="1"/>
</dbReference>
<dbReference type="Gene3D" id="3.40.50.150">
    <property type="entry name" value="Vaccinia Virus protein VP39"/>
    <property type="match status" value="1"/>
</dbReference>
<reference evidence="9 10" key="1">
    <citation type="journal article" date="2021" name="Comput. Struct. Biotechnol. J.">
        <title>De novo genome assembly of the potent medicinal plant Rehmannia glutinosa using nanopore technology.</title>
        <authorList>
            <person name="Ma L."/>
            <person name="Dong C."/>
            <person name="Song C."/>
            <person name="Wang X."/>
            <person name="Zheng X."/>
            <person name="Niu Y."/>
            <person name="Chen S."/>
            <person name="Feng W."/>
        </authorList>
    </citation>
    <scope>NUCLEOTIDE SEQUENCE [LARGE SCALE GENOMIC DNA]</scope>
    <source>
        <strain evidence="9">DH-2019</strain>
    </source>
</reference>
<dbReference type="InterPro" id="IPR053223">
    <property type="entry name" value="Prob_Methyltransferase"/>
</dbReference>
<keyword evidence="4" id="KW-0812">Transmembrane</keyword>
<evidence type="ECO:0000256" key="5">
    <source>
        <dbReference type="ARBA" id="ARBA00023180"/>
    </source>
</evidence>
<dbReference type="PANTHER" id="PTHR44067">
    <property type="entry name" value="S-ADENOSYL-L-METHIONINE-DEPENDENT METHYLTRANSFERASE SUPERFAMILY PROTEIN-RELATED"/>
    <property type="match status" value="1"/>
</dbReference>
<evidence type="ECO:0000256" key="3">
    <source>
        <dbReference type="ARBA" id="ARBA00022603"/>
    </source>
</evidence>
<evidence type="ECO:0000256" key="7">
    <source>
        <dbReference type="SAM" id="SignalP"/>
    </source>
</evidence>
<dbReference type="InterPro" id="IPR004159">
    <property type="entry name" value="Put_SAM_MeTrfase"/>
</dbReference>
<sequence length="487" mass="53648">MGFTMGLNLLLLLAMVATNIFSLYHLSSTIQSKPPAPPPVPDHLIHQLSTIRATINHLTSLQPTKKPPSSAAAAAPSDLLVYTHIGPIASSCKDNPILLHQYMNYTPFSLCPNDSPIAENLILRGCHPLPRRRCFSRTAAAAPPSLPTDPFSPLPEKTPFLLTHYSCKTLPCFAGLKSDMGFDMKIEKSRFLTYKSDLDLPISQLLEIAKSAKSIIRVALDIGGGTGTFAAQMKLQNVTVVTTTMNLGAPYNEAVAIRGLLPLHAPLQQRLPVFDGVLDLVRCGHAVNRWIPVTSMEFLFFDVDRVLRGGGYFLIDHFFSKKLDLEKVFTPLIGKLGYKKVKWAVANKSDSSGVKNGEDLCPSVKNILLLDSEGKRIAVKYYSDDWPTNSAKEAFEKAVFTKTQKINARTEAEISMFENNIIVYKFVQDLHFYVTGGEDENELILATVLQGFFDAVGILLRGNIDKKEALENLDLILLCIDEIADGG</sequence>
<evidence type="ECO:0000256" key="4">
    <source>
        <dbReference type="ARBA" id="ARBA00022968"/>
    </source>
</evidence>
<name>A0ABR0UNA0_REHGL</name>
<proteinExistence type="inferred from homology"/>
<gene>
    <name evidence="9" type="ORF">DH2020_042121</name>
</gene>
<dbReference type="Proteomes" id="UP001318860">
    <property type="component" value="Unassembled WGS sequence"/>
</dbReference>
<evidence type="ECO:0000256" key="1">
    <source>
        <dbReference type="ARBA" id="ARBA00004606"/>
    </source>
</evidence>
<feature type="chain" id="PRO_5047285139" description="AP complex mu/sigma subunit domain-containing protein" evidence="7">
    <location>
        <begin position="23"/>
        <end position="487"/>
    </location>
</feature>
<evidence type="ECO:0000313" key="9">
    <source>
        <dbReference type="EMBL" id="KAK6124148.1"/>
    </source>
</evidence>
<keyword evidence="3" id="KW-0808">Transferase</keyword>
<dbReference type="Pfam" id="PF03141">
    <property type="entry name" value="Methyltransf_29"/>
    <property type="match status" value="1"/>
</dbReference>